<dbReference type="Pfam" id="PF19040">
    <property type="entry name" value="SGNH"/>
    <property type="match status" value="1"/>
</dbReference>
<dbReference type="GO" id="GO:0016020">
    <property type="term" value="C:membrane"/>
    <property type="evidence" value="ECO:0007669"/>
    <property type="project" value="TreeGrafter"/>
</dbReference>
<feature type="transmembrane region" description="Helical" evidence="2">
    <location>
        <begin position="105"/>
        <end position="124"/>
    </location>
</feature>
<dbReference type="Pfam" id="PF01757">
    <property type="entry name" value="Acyl_transf_3"/>
    <property type="match status" value="1"/>
</dbReference>
<dbReference type="GO" id="GO:0016747">
    <property type="term" value="F:acyltransferase activity, transferring groups other than amino-acyl groups"/>
    <property type="evidence" value="ECO:0007669"/>
    <property type="project" value="InterPro"/>
</dbReference>
<dbReference type="AlphaFoldDB" id="A0A5E3ZYZ3"/>
<evidence type="ECO:0000313" key="5">
    <source>
        <dbReference type="EMBL" id="VHO01658.1"/>
    </source>
</evidence>
<proteinExistence type="predicted"/>
<evidence type="ECO:0000256" key="2">
    <source>
        <dbReference type="SAM" id="Phobius"/>
    </source>
</evidence>
<protein>
    <submittedName>
        <fullName evidence="5">O-acetyltransferase OatA</fullName>
    </submittedName>
</protein>
<feature type="transmembrane region" description="Helical" evidence="2">
    <location>
        <begin position="175"/>
        <end position="193"/>
    </location>
</feature>
<dbReference type="PANTHER" id="PTHR23028:SF53">
    <property type="entry name" value="ACYL_TRANSF_3 DOMAIN-CONTAINING PROTEIN"/>
    <property type="match status" value="1"/>
</dbReference>
<accession>A0A5E3ZYZ3</accession>
<reference evidence="5 6" key="1">
    <citation type="submission" date="2019-04" db="EMBL/GenBank/DDBJ databases">
        <authorList>
            <person name="Seth-Smith MB H."/>
            <person name="Seth-Smith H."/>
        </authorList>
    </citation>
    <scope>NUCLEOTIDE SEQUENCE [LARGE SCALE GENOMIC DNA]</scope>
    <source>
        <strain evidence="5">USB-603019</strain>
    </source>
</reference>
<feature type="region of interest" description="Disordered" evidence="1">
    <location>
        <begin position="754"/>
        <end position="789"/>
    </location>
</feature>
<feature type="compositionally biased region" description="Low complexity" evidence="1">
    <location>
        <begin position="16"/>
        <end position="26"/>
    </location>
</feature>
<feature type="transmembrane region" description="Helical" evidence="2">
    <location>
        <begin position="264"/>
        <end position="285"/>
    </location>
</feature>
<keyword evidence="2" id="KW-1133">Transmembrane helix</keyword>
<gene>
    <name evidence="5" type="primary">oatA_2</name>
    <name evidence="5" type="ORF">LC603019_01587</name>
</gene>
<dbReference type="GO" id="GO:0009103">
    <property type="term" value="P:lipopolysaccharide biosynthetic process"/>
    <property type="evidence" value="ECO:0007669"/>
    <property type="project" value="TreeGrafter"/>
</dbReference>
<dbReference type="OrthoDB" id="3404679at2"/>
<dbReference type="PANTHER" id="PTHR23028">
    <property type="entry name" value="ACETYLTRANSFERASE"/>
    <property type="match status" value="1"/>
</dbReference>
<evidence type="ECO:0000313" key="6">
    <source>
        <dbReference type="Proteomes" id="UP000324288"/>
    </source>
</evidence>
<feature type="transmembrane region" description="Helical" evidence="2">
    <location>
        <begin position="364"/>
        <end position="383"/>
    </location>
</feature>
<sequence length="789" mass="88843">MTLKNLITTDMARNDSTSSPQPSSPAARPPIPQHRHAYRYDLDGLRGLAIALVVIFHIWFGRVSGGVDVFLTLSGFFFIGSQMRNVDRYGSLNPLRAIWKTARRLLPTMVVVLAAVGIGVIFIFPRTRWANVNDQVLASLFYFQNWKLAEQSEDYAQAGAAVSPLQHLWSMSVQGQFYVIIILLCCGLGWLLHRFWPGKSIFTPMAVILGIGTVLSFIYALYLHREDQMLNYYDTWSRMWELFLGGLLATVMHKIQIRNHWVRWFLTVIGLFAIFTCGLIFNGVNEFPGPWTLYVLIATVFLIIAGQAPEGEELTWRNAPFTAFLASKPLRELGRLAYSLYMWHWPILILLCTQLKRQHPSNKIGIFVVVVSLVLAWFTHHYIEEPLRMKKKHPVVAQDTNVEKPSWNARLGAALRPKRSWLSWKAIAGTMVVILTFCLVGFHITWKRYITSLDGQMTLVLTADYPGARAITEKMPVPKGVAYEPRPIDADRTLPLSSFDGCISNFEDSEIHTVKLWRQNKGRPCVYGDVNAERSIALVGGSHAEHWLTALDILGQREHFRVDVYFKMGCPLMISGMIDLPTNGKPYYSCLEWGKKVYKRILEKKYDYVFSTATRPTTLTGVGPDMVPDYYVDLWRALGNDGIEMIAVRDTPWSTRDDQPANVPDCLESGGNAYSCGIPRDLAMAPVNPAIAASRGLDNVHLMDFTDDLCPGNLCPAIIGNVMVYHDMHHMTHSFVQSLVPVFARQLNKITGWGPVTQPGKDLNTTPYPGTAILPTPSSSSAESSRRSR</sequence>
<keyword evidence="2" id="KW-0472">Membrane</keyword>
<feature type="domain" description="Acyltransferase 3" evidence="3">
    <location>
        <begin position="40"/>
        <end position="378"/>
    </location>
</feature>
<feature type="transmembrane region" description="Helical" evidence="2">
    <location>
        <begin position="44"/>
        <end position="60"/>
    </location>
</feature>
<feature type="region of interest" description="Disordered" evidence="1">
    <location>
        <begin position="1"/>
        <end position="32"/>
    </location>
</feature>
<dbReference type="Proteomes" id="UP000324288">
    <property type="component" value="Chromosome"/>
</dbReference>
<feature type="domain" description="SGNH" evidence="4">
    <location>
        <begin position="521"/>
        <end position="744"/>
    </location>
</feature>
<keyword evidence="6" id="KW-1185">Reference proteome</keyword>
<name>A0A5E3ZYZ3_9ACTN</name>
<keyword evidence="2" id="KW-0812">Transmembrane</keyword>
<dbReference type="InterPro" id="IPR050879">
    <property type="entry name" value="Acyltransferase_3"/>
</dbReference>
<feature type="transmembrane region" description="Helical" evidence="2">
    <location>
        <begin position="426"/>
        <end position="446"/>
    </location>
</feature>
<dbReference type="GeneID" id="84895462"/>
<organism evidence="5 6">
    <name type="scientific">Lawsonella clevelandensis</name>
    <dbReference type="NCBI Taxonomy" id="1528099"/>
    <lineage>
        <taxon>Bacteria</taxon>
        <taxon>Bacillati</taxon>
        <taxon>Actinomycetota</taxon>
        <taxon>Actinomycetes</taxon>
        <taxon>Mycobacteriales</taxon>
        <taxon>Lawsonellaceae</taxon>
        <taxon>Lawsonella</taxon>
    </lineage>
</organism>
<dbReference type="InterPro" id="IPR043968">
    <property type="entry name" value="SGNH"/>
</dbReference>
<dbReference type="InterPro" id="IPR002656">
    <property type="entry name" value="Acyl_transf_3_dom"/>
</dbReference>
<evidence type="ECO:0000259" key="3">
    <source>
        <dbReference type="Pfam" id="PF01757"/>
    </source>
</evidence>
<feature type="transmembrane region" description="Helical" evidence="2">
    <location>
        <begin position="205"/>
        <end position="223"/>
    </location>
</feature>
<feature type="transmembrane region" description="Helical" evidence="2">
    <location>
        <begin position="291"/>
        <end position="308"/>
    </location>
</feature>
<evidence type="ECO:0000256" key="1">
    <source>
        <dbReference type="SAM" id="MobiDB-lite"/>
    </source>
</evidence>
<evidence type="ECO:0000259" key="4">
    <source>
        <dbReference type="Pfam" id="PF19040"/>
    </source>
</evidence>
<keyword evidence="5" id="KW-0808">Transferase</keyword>
<dbReference type="RefSeq" id="WP_053962538.1">
    <property type="nucleotide sequence ID" value="NZ_CAMJVL010000007.1"/>
</dbReference>
<dbReference type="EMBL" id="LR584267">
    <property type="protein sequence ID" value="VHO01658.1"/>
    <property type="molecule type" value="Genomic_DNA"/>
</dbReference>